<evidence type="ECO:0000313" key="1">
    <source>
        <dbReference type="EMBL" id="MBB6335249.1"/>
    </source>
</evidence>
<name>A0A923E857_9ACTO</name>
<proteinExistence type="predicted"/>
<dbReference type="GeneID" id="85978772"/>
<dbReference type="EMBL" id="JACHMK010000001">
    <property type="protein sequence ID" value="MBB6335249.1"/>
    <property type="molecule type" value="Genomic_DNA"/>
</dbReference>
<gene>
    <name evidence="1" type="ORF">HD592_001814</name>
</gene>
<accession>A0A923E857</accession>
<comment type="caution">
    <text evidence="1">The sequence shown here is derived from an EMBL/GenBank/DDBJ whole genome shotgun (WGS) entry which is preliminary data.</text>
</comment>
<sequence>MTEWNTAFASCLNDRGWTEIAVTAPDTPNVALDLAGIDGQFSAFNADARECAHAVGPSPTSPPLTAEYAAAKYADRLRLKTCLEAEDYAISDPPTQESFTDDLLNGRPTWDPLRDVGEGHSGGEYRSFEELYGICPWE</sequence>
<dbReference type="AlphaFoldDB" id="A0A923E857"/>
<dbReference type="RefSeq" id="WP_184453541.1">
    <property type="nucleotide sequence ID" value="NZ_JACHMK010000001.1"/>
</dbReference>
<reference evidence="1" key="1">
    <citation type="submission" date="2020-08" db="EMBL/GenBank/DDBJ databases">
        <title>Sequencing the genomes of 1000 actinobacteria strains.</title>
        <authorList>
            <person name="Klenk H.-P."/>
        </authorList>
    </citation>
    <scope>NUCLEOTIDE SEQUENCE</scope>
    <source>
        <strain evidence="1">DSM 10695</strain>
    </source>
</reference>
<dbReference type="Proteomes" id="UP000617426">
    <property type="component" value="Unassembled WGS sequence"/>
</dbReference>
<evidence type="ECO:0000313" key="2">
    <source>
        <dbReference type="Proteomes" id="UP000617426"/>
    </source>
</evidence>
<organism evidence="1 2">
    <name type="scientific">Schaalia hyovaginalis</name>
    <dbReference type="NCBI Taxonomy" id="29316"/>
    <lineage>
        <taxon>Bacteria</taxon>
        <taxon>Bacillati</taxon>
        <taxon>Actinomycetota</taxon>
        <taxon>Actinomycetes</taxon>
        <taxon>Actinomycetales</taxon>
        <taxon>Actinomycetaceae</taxon>
        <taxon>Schaalia</taxon>
    </lineage>
</organism>
<keyword evidence="2" id="KW-1185">Reference proteome</keyword>
<protein>
    <submittedName>
        <fullName evidence="1">Uncharacterized protein</fullName>
    </submittedName>
</protein>